<keyword evidence="10" id="KW-1185">Reference proteome</keyword>
<dbReference type="PANTHER" id="PTHR31190">
    <property type="entry name" value="DNA-BINDING DOMAIN"/>
    <property type="match status" value="1"/>
</dbReference>
<dbReference type="PANTHER" id="PTHR31190:SF142">
    <property type="entry name" value="ETHYLENE-RESPONSIVE TRANSCRIPTION FACTOR RAP2-3"/>
    <property type="match status" value="1"/>
</dbReference>
<dbReference type="EMBL" id="CP039355">
    <property type="protein sequence ID" value="QCE13298.1"/>
    <property type="molecule type" value="Genomic_DNA"/>
</dbReference>
<dbReference type="InterPro" id="IPR036955">
    <property type="entry name" value="AP2/ERF_dom_sf"/>
</dbReference>
<dbReference type="PRINTS" id="PR00367">
    <property type="entry name" value="ETHRSPELEMNT"/>
</dbReference>
<evidence type="ECO:0000256" key="4">
    <source>
        <dbReference type="ARBA" id="ARBA00023163"/>
    </source>
</evidence>
<keyword evidence="3" id="KW-0238">DNA-binding</keyword>
<feature type="compositionally biased region" description="Low complexity" evidence="7">
    <location>
        <begin position="215"/>
        <end position="227"/>
    </location>
</feature>
<feature type="region of interest" description="Disordered" evidence="7">
    <location>
        <begin position="198"/>
        <end position="243"/>
    </location>
</feature>
<gene>
    <name evidence="9" type="ORF">DEO72_LG11g291</name>
</gene>
<dbReference type="InterPro" id="IPR001471">
    <property type="entry name" value="AP2/ERF_dom"/>
</dbReference>
<keyword evidence="5" id="KW-0539">Nucleus</keyword>
<comment type="subcellular location">
    <subcellularLocation>
        <location evidence="1">Nucleus</location>
    </subcellularLocation>
</comment>
<dbReference type="GO" id="GO:0003700">
    <property type="term" value="F:DNA-binding transcription factor activity"/>
    <property type="evidence" value="ECO:0007669"/>
    <property type="project" value="InterPro"/>
</dbReference>
<evidence type="ECO:0000256" key="7">
    <source>
        <dbReference type="SAM" id="MobiDB-lite"/>
    </source>
</evidence>
<evidence type="ECO:0000256" key="5">
    <source>
        <dbReference type="ARBA" id="ARBA00023242"/>
    </source>
</evidence>
<evidence type="ECO:0000256" key="3">
    <source>
        <dbReference type="ARBA" id="ARBA00023125"/>
    </source>
</evidence>
<evidence type="ECO:0000256" key="6">
    <source>
        <dbReference type="ARBA" id="ARBA00024343"/>
    </source>
</evidence>
<keyword evidence="4" id="KW-0804">Transcription</keyword>
<sequence>MTTSCVKYQNKQGAAPSPPKPTTLRHVTTPPCPPSDHHTPFCDSGLSANSSYCNPKKKKKMCGGAIISDFIGVKRDRKVAAEQLWSELDPFSDLLGFDTTAPAAAATSKRQPPFPVVSDKKVESCAKKKKSVGAGKKSERARKNVYRGIRQRPWGKWAAEIRDPHKGVRVWLGTFPTAEEAARAYDAAAIRIRGDKAKLNFPDDTPPPSKKRCLSPDLPQQSSSSSTAPPPSAVSYGGDSSGGEELDLKQLELFLGLENEQPLPNNGVVWDNGYIMDDLWMLDDVVVANRNVVY</sequence>
<dbReference type="AlphaFoldDB" id="A0A4D6NJ05"/>
<feature type="domain" description="AP2/ERF" evidence="8">
    <location>
        <begin position="145"/>
        <end position="202"/>
    </location>
</feature>
<dbReference type="GO" id="GO:0005634">
    <property type="term" value="C:nucleus"/>
    <property type="evidence" value="ECO:0007669"/>
    <property type="project" value="UniProtKB-SubCell"/>
</dbReference>
<dbReference type="InterPro" id="IPR044808">
    <property type="entry name" value="ERF_plant"/>
</dbReference>
<evidence type="ECO:0000259" key="8">
    <source>
        <dbReference type="PROSITE" id="PS51032"/>
    </source>
</evidence>
<dbReference type="InterPro" id="IPR016177">
    <property type="entry name" value="DNA-bd_dom_sf"/>
</dbReference>
<evidence type="ECO:0000256" key="1">
    <source>
        <dbReference type="ARBA" id="ARBA00004123"/>
    </source>
</evidence>
<dbReference type="SMART" id="SM00380">
    <property type="entry name" value="AP2"/>
    <property type="match status" value="1"/>
</dbReference>
<evidence type="ECO:0000256" key="2">
    <source>
        <dbReference type="ARBA" id="ARBA00023015"/>
    </source>
</evidence>
<protein>
    <submittedName>
        <fullName evidence="9">EREBP-like factor</fullName>
    </submittedName>
</protein>
<dbReference type="FunFam" id="3.30.730.10:FF:000001">
    <property type="entry name" value="Ethylene-responsive transcription factor 2"/>
    <property type="match status" value="1"/>
</dbReference>
<feature type="region of interest" description="Disordered" evidence="7">
    <location>
        <begin position="1"/>
        <end position="39"/>
    </location>
</feature>
<dbReference type="Proteomes" id="UP000501690">
    <property type="component" value="Linkage Group LG11"/>
</dbReference>
<dbReference type="Gene3D" id="3.30.730.10">
    <property type="entry name" value="AP2/ERF domain"/>
    <property type="match status" value="1"/>
</dbReference>
<accession>A0A4D6NJ05</accession>
<comment type="similarity">
    <text evidence="6">Belongs to the AP2/ERF transcription factor family. ERF subfamily.</text>
</comment>
<organism evidence="9 10">
    <name type="scientific">Vigna unguiculata</name>
    <name type="common">Cowpea</name>
    <dbReference type="NCBI Taxonomy" id="3917"/>
    <lineage>
        <taxon>Eukaryota</taxon>
        <taxon>Viridiplantae</taxon>
        <taxon>Streptophyta</taxon>
        <taxon>Embryophyta</taxon>
        <taxon>Tracheophyta</taxon>
        <taxon>Spermatophyta</taxon>
        <taxon>Magnoliopsida</taxon>
        <taxon>eudicotyledons</taxon>
        <taxon>Gunneridae</taxon>
        <taxon>Pentapetalae</taxon>
        <taxon>rosids</taxon>
        <taxon>fabids</taxon>
        <taxon>Fabales</taxon>
        <taxon>Fabaceae</taxon>
        <taxon>Papilionoideae</taxon>
        <taxon>50 kb inversion clade</taxon>
        <taxon>NPAAA clade</taxon>
        <taxon>indigoferoid/millettioid clade</taxon>
        <taxon>Phaseoleae</taxon>
        <taxon>Vigna</taxon>
    </lineage>
</organism>
<dbReference type="PROSITE" id="PS51032">
    <property type="entry name" value="AP2_ERF"/>
    <property type="match status" value="1"/>
</dbReference>
<dbReference type="SUPFAM" id="SSF54171">
    <property type="entry name" value="DNA-binding domain"/>
    <property type="match status" value="1"/>
</dbReference>
<dbReference type="GO" id="GO:0003677">
    <property type="term" value="F:DNA binding"/>
    <property type="evidence" value="ECO:0007669"/>
    <property type="project" value="UniProtKB-KW"/>
</dbReference>
<dbReference type="CDD" id="cd00018">
    <property type="entry name" value="AP2"/>
    <property type="match status" value="1"/>
</dbReference>
<evidence type="ECO:0000313" key="9">
    <source>
        <dbReference type="EMBL" id="QCE13298.1"/>
    </source>
</evidence>
<reference evidence="9 10" key="1">
    <citation type="submission" date="2019-04" db="EMBL/GenBank/DDBJ databases">
        <title>An improved genome assembly and genetic linkage map for asparagus bean, Vigna unguiculata ssp. sesquipedialis.</title>
        <authorList>
            <person name="Xia Q."/>
            <person name="Zhang R."/>
            <person name="Dong Y."/>
        </authorList>
    </citation>
    <scope>NUCLEOTIDE SEQUENCE [LARGE SCALE GENOMIC DNA]</scope>
    <source>
        <tissue evidence="9">Leaf</tissue>
    </source>
</reference>
<dbReference type="GO" id="GO:0009873">
    <property type="term" value="P:ethylene-activated signaling pathway"/>
    <property type="evidence" value="ECO:0007669"/>
    <property type="project" value="InterPro"/>
</dbReference>
<name>A0A4D6NJ05_VIGUN</name>
<proteinExistence type="inferred from homology"/>
<feature type="compositionally biased region" description="Polar residues" evidence="7">
    <location>
        <begin position="1"/>
        <end position="12"/>
    </location>
</feature>
<keyword evidence="2" id="KW-0805">Transcription regulation</keyword>
<evidence type="ECO:0000313" key="10">
    <source>
        <dbReference type="Proteomes" id="UP000501690"/>
    </source>
</evidence>
<dbReference type="Pfam" id="PF00847">
    <property type="entry name" value="AP2"/>
    <property type="match status" value="1"/>
</dbReference>